<dbReference type="PANTHER" id="PTHR12442">
    <property type="entry name" value="DYNEIN INTERMEDIATE CHAIN"/>
    <property type="match status" value="1"/>
</dbReference>
<feature type="coiled-coil region" evidence="11">
    <location>
        <begin position="53"/>
        <end position="84"/>
    </location>
</feature>
<evidence type="ECO:0000256" key="3">
    <source>
        <dbReference type="ARBA" id="ARBA00022490"/>
    </source>
</evidence>
<accession>U6G4H1</accession>
<dbReference type="InterPro" id="IPR001680">
    <property type="entry name" value="WD40_rpt"/>
</dbReference>
<evidence type="ECO:0000256" key="10">
    <source>
        <dbReference type="ARBA" id="ARBA00023273"/>
    </source>
</evidence>
<organism evidence="12 13">
    <name type="scientific">Eimeria praecox</name>
    <dbReference type="NCBI Taxonomy" id="51316"/>
    <lineage>
        <taxon>Eukaryota</taxon>
        <taxon>Sar</taxon>
        <taxon>Alveolata</taxon>
        <taxon>Apicomplexa</taxon>
        <taxon>Conoidasida</taxon>
        <taxon>Coccidia</taxon>
        <taxon>Eucoccidiorida</taxon>
        <taxon>Eimeriorina</taxon>
        <taxon>Eimeriidae</taxon>
        <taxon>Eimeria</taxon>
    </lineage>
</organism>
<comment type="similarity">
    <text evidence="2">Belongs to the dynein intermediate chain family.</text>
</comment>
<keyword evidence="5" id="KW-0493">Microtubule</keyword>
<evidence type="ECO:0000313" key="12">
    <source>
        <dbReference type="EMBL" id="CDI75116.1"/>
    </source>
</evidence>
<dbReference type="InterPro" id="IPR036322">
    <property type="entry name" value="WD40_repeat_dom_sf"/>
</dbReference>
<keyword evidence="3" id="KW-0963">Cytoplasm</keyword>
<dbReference type="GO" id="GO:0036158">
    <property type="term" value="P:outer dynein arm assembly"/>
    <property type="evidence" value="ECO:0007669"/>
    <property type="project" value="TreeGrafter"/>
</dbReference>
<keyword evidence="13" id="KW-1185">Reference proteome</keyword>
<keyword evidence="6" id="KW-0677">Repeat</keyword>
<reference evidence="12" key="1">
    <citation type="submission" date="2013-10" db="EMBL/GenBank/DDBJ databases">
        <title>Genomic analysis of the causative agents of coccidiosis in chickens.</title>
        <authorList>
            <person name="Reid A.J."/>
            <person name="Blake D."/>
            <person name="Billington K."/>
            <person name="Browne H."/>
            <person name="Dunn M."/>
            <person name="Hung S."/>
            <person name="Kawahara F."/>
            <person name="Miranda-Saavedra D."/>
            <person name="Mourier T."/>
            <person name="Nagra H."/>
            <person name="Otto T.D."/>
            <person name="Rawlings N."/>
            <person name="Sanchez A."/>
            <person name="Sanders M."/>
            <person name="Subramaniam C."/>
            <person name="Tay Y."/>
            <person name="Dear P."/>
            <person name="Doerig C."/>
            <person name="Gruber A."/>
            <person name="Parkinson J."/>
            <person name="Shirley M."/>
            <person name="Wan K.L."/>
            <person name="Berriman M."/>
            <person name="Tomley F."/>
            <person name="Pain A."/>
        </authorList>
    </citation>
    <scope>NUCLEOTIDE SEQUENCE [LARGE SCALE GENOMIC DNA]</scope>
    <source>
        <strain evidence="12">Houghton</strain>
    </source>
</reference>
<dbReference type="GO" id="GO:0003341">
    <property type="term" value="P:cilium movement"/>
    <property type="evidence" value="ECO:0007669"/>
    <property type="project" value="TreeGrafter"/>
</dbReference>
<evidence type="ECO:0000313" key="13">
    <source>
        <dbReference type="Proteomes" id="UP000018201"/>
    </source>
</evidence>
<dbReference type="OrthoDB" id="24670at2759"/>
<dbReference type="EMBL" id="HG690731">
    <property type="protein sequence ID" value="CDI75116.1"/>
    <property type="molecule type" value="Genomic_DNA"/>
</dbReference>
<sequence length="451" mass="51176">MPPKILYAQNPRAPQNITRFSFKENQFKKEGAVEQTIFHLCIESTLLLKDSPDAAEQEELLRLREEAEERRRELEAVEVSIEDDGATQEEEGRVMRNQFNNVDRATQIKSRPTVEQSCSTLPPPKRLCCGTANYWMIWDAYVKEAEAQSRKDSETKGDRHPLKLLQHESARSLVNSDKFKWSLKQEAYRIFQSTEEEPADAPLMVTPIWEFRFPRAKGKDAMVLRWNPHYHDLLAVGFGNYEYDEYVKQGCGYVCCFSLKNTSHPEYFWKLDSKVCSLDWHPLQPSLLCVGLYDGNVAVLDATSPSKRPWHYSTVKTGKHTDPVWDVCWEVDTPTSQLSFFSVSADGRIMRWTLLKSKLESEVLLTLKRDTGTIGGGGASPNTGSSAALPLATGLCFDFCPARPQLFVVGTEEGAIYKCSKDYSGQFLGAYKGTPLAGPWHTQRLQLHNTK</sequence>
<keyword evidence="11" id="KW-0175">Coiled coil</keyword>
<evidence type="ECO:0000256" key="11">
    <source>
        <dbReference type="SAM" id="Coils"/>
    </source>
</evidence>
<protein>
    <submittedName>
        <fullName evidence="12">Dynein intermediate chain, putative</fullName>
    </submittedName>
</protein>
<keyword evidence="9" id="KW-0206">Cytoskeleton</keyword>
<dbReference type="GO" id="GO:0045503">
    <property type="term" value="F:dynein light chain binding"/>
    <property type="evidence" value="ECO:0007669"/>
    <property type="project" value="TreeGrafter"/>
</dbReference>
<evidence type="ECO:0000256" key="2">
    <source>
        <dbReference type="ARBA" id="ARBA00011059"/>
    </source>
</evidence>
<dbReference type="InterPro" id="IPR015943">
    <property type="entry name" value="WD40/YVTN_repeat-like_dom_sf"/>
</dbReference>
<comment type="subcellular location">
    <subcellularLocation>
        <location evidence="1">Cytoplasm</location>
        <location evidence="1">Cytoskeleton</location>
        <location evidence="1">Cilium axoneme</location>
    </subcellularLocation>
</comment>
<evidence type="ECO:0000256" key="5">
    <source>
        <dbReference type="ARBA" id="ARBA00022701"/>
    </source>
</evidence>
<dbReference type="PANTHER" id="PTHR12442:SF11">
    <property type="entry name" value="DYNEIN AXONEMAL INTERMEDIATE CHAIN 1"/>
    <property type="match status" value="1"/>
</dbReference>
<proteinExistence type="inferred from homology"/>
<evidence type="ECO:0000256" key="1">
    <source>
        <dbReference type="ARBA" id="ARBA00004430"/>
    </source>
</evidence>
<keyword evidence="4" id="KW-0853">WD repeat</keyword>
<dbReference type="AlphaFoldDB" id="U6G4H1"/>
<dbReference type="GO" id="GO:0045504">
    <property type="term" value="F:dynein heavy chain binding"/>
    <property type="evidence" value="ECO:0007669"/>
    <property type="project" value="TreeGrafter"/>
</dbReference>
<evidence type="ECO:0000256" key="6">
    <source>
        <dbReference type="ARBA" id="ARBA00022737"/>
    </source>
</evidence>
<gene>
    <name evidence="12" type="ORF">EPH_0038760</name>
</gene>
<dbReference type="SMART" id="SM00320">
    <property type="entry name" value="WD40"/>
    <property type="match status" value="2"/>
</dbReference>
<keyword evidence="8" id="KW-0505">Motor protein</keyword>
<dbReference type="Proteomes" id="UP000018201">
    <property type="component" value="Unassembled WGS sequence"/>
</dbReference>
<dbReference type="InterPro" id="IPR050687">
    <property type="entry name" value="Dynein_IC"/>
</dbReference>
<dbReference type="VEuPathDB" id="ToxoDB:EPH_0038760"/>
<name>U6G4H1_9EIME</name>
<keyword evidence="7" id="KW-0243">Dynein</keyword>
<evidence type="ECO:0000256" key="4">
    <source>
        <dbReference type="ARBA" id="ARBA00022574"/>
    </source>
</evidence>
<keyword evidence="10" id="KW-0966">Cell projection</keyword>
<dbReference type="SUPFAM" id="SSF50978">
    <property type="entry name" value="WD40 repeat-like"/>
    <property type="match status" value="1"/>
</dbReference>
<evidence type="ECO:0000256" key="8">
    <source>
        <dbReference type="ARBA" id="ARBA00023175"/>
    </source>
</evidence>
<evidence type="ECO:0000256" key="9">
    <source>
        <dbReference type="ARBA" id="ARBA00023212"/>
    </source>
</evidence>
<dbReference type="GO" id="GO:0005874">
    <property type="term" value="C:microtubule"/>
    <property type="evidence" value="ECO:0007669"/>
    <property type="project" value="UniProtKB-KW"/>
</dbReference>
<evidence type="ECO:0000256" key="7">
    <source>
        <dbReference type="ARBA" id="ARBA00023017"/>
    </source>
</evidence>
<reference evidence="12" key="2">
    <citation type="submission" date="2013-10" db="EMBL/GenBank/DDBJ databases">
        <authorList>
            <person name="Aslett M."/>
        </authorList>
    </citation>
    <scope>NUCLEOTIDE SEQUENCE [LARGE SCALE GENOMIC DNA]</scope>
    <source>
        <strain evidence="12">Houghton</strain>
    </source>
</reference>
<dbReference type="GO" id="GO:0036157">
    <property type="term" value="C:outer dynein arm"/>
    <property type="evidence" value="ECO:0007669"/>
    <property type="project" value="TreeGrafter"/>
</dbReference>
<dbReference type="Gene3D" id="2.130.10.10">
    <property type="entry name" value="YVTN repeat-like/Quinoprotein amine dehydrogenase"/>
    <property type="match status" value="1"/>
</dbReference>